<dbReference type="GO" id="GO:0000723">
    <property type="term" value="P:telomere maintenance"/>
    <property type="evidence" value="ECO:0007669"/>
    <property type="project" value="InterPro"/>
</dbReference>
<dbReference type="InterPro" id="IPR010285">
    <property type="entry name" value="DNA_helicase_pif1-like_DEAD"/>
</dbReference>
<proteinExistence type="inferred from homology"/>
<feature type="domain" description="DNA helicase Pif1-like 2B" evidence="4">
    <location>
        <begin position="1102"/>
        <end position="1148"/>
    </location>
</feature>
<evidence type="ECO:0000313" key="5">
    <source>
        <dbReference type="EnsemblPlants" id="Bo00950s020.1"/>
    </source>
</evidence>
<dbReference type="Pfam" id="PF14214">
    <property type="entry name" value="Helitron_like_N"/>
    <property type="match status" value="1"/>
</dbReference>
<sequence>MGATVDQSVTGTAGPFSYRVHGQIIHRIGSLLPNNGKLPEYLQLYIFDTGNELENRKKAFTKDASTLALADAIILELIKMLDNHNNLARTFRHARDRIQDAAVSQFKITLVSQPNRGRQYDLPTASEIGGLVVGDITASTVGRDIVVELRSSSLQRISDLHPLMMSLQYPLLFPYGEPGYHERLPYEEEAGAELYNNVCDAVENGDADATQLGKKVILPSSFTAGPRYMAEKYQDAMAICRWYGNPHLFITVTANPNWVELKYHLDAYGCKSGNSRPDLECRIFKIKLDEMISYFKKGIYFPKPDAVVYTIEFQKRGLPHAHILLWLKVVKKEVSAATIDEYISAELPDKDVDKEGFELVERHMIHGPCGRMRPTSPCMDKEDCTKNYPKPLSDHTRIDKSGFVVYRRRADTNALVVKGNIQLNNQFVVPHNLSLLKKYQAHINVEWCCRSSAIKYLFKYITKGVDRATMLLEESDSACSSHGDKKKKADTVNEIDRFIQGRYISACEASWRIFAFPIHYNQPNVVKLPLHLPGQHRAVFDQSDDLAEFISREDADKTMLTAFVEACNTYEEARELTYIEFPSRFVYHPSDKTWTPRQQGEAIGRVVYISQGAGDLYFFRILINVVRGPRGFDAMYAVGDVVYKEYKDACFSRGLLDDDNEWHKAIEEPSYWATGRQLRRLFVIILVYCQLWNHTCKLLSEDILYIKRKEFNFPGLELEDEQLKQYTLLELDKLLKEHKQTLADYTDMPRPEQSILSEINDTVLQQELNYDVQKEAETHGILFDAMNQDQRIFYNAVLESIRDQSGRLFFVYGAGGTGKRYLYRTLIARLRSTGKVVIPVATAGIAALLLPGGRTAHSRFKLPLTLDDHSMCNIHRGSSLATLLSKADLIIWDEAPMAHRHAFETLDRSLRDLISPEDPLSADKPFGGKTMLLGGDFRQILPVVPHGKRSDTVLASLSKSYLWNLAKVFTLSINMRLRQEDKDFAKWILAVGDGDAETIDSHKVKHDDGDQIIVDESFLIPKSDFPHEALASAVYPNFLHNYRNKDYLRERAVLTPTNSTVHEVNSYLLSQVPSQAREYISSDSVELEATPDDDWTSHYPQEYLNSLEFPGLPNHRLCLKVGAPVMMLRNLNQDHGLCNGTRMVVSKLGDRIIEVEIMTGSEAGERILLPRIQLSPTDTIHPFTFRRRQYPGQLYVAMSRVTTPGGLKILDDTSDKDGQEGVTNIVYKEVFKDLRVTQVQQLSDDDQNPKYTIAYVSNPVSSHPQRLSSILNFYKLARFYKQRNLFSVALILI</sequence>
<dbReference type="Gene3D" id="3.40.50.300">
    <property type="entry name" value="P-loop containing nucleotide triphosphate hydrolases"/>
    <property type="match status" value="1"/>
</dbReference>
<dbReference type="InterPro" id="IPR027417">
    <property type="entry name" value="P-loop_NTPase"/>
</dbReference>
<dbReference type="eggNOG" id="KOG0987">
    <property type="taxonomic scope" value="Eukaryota"/>
</dbReference>
<dbReference type="GO" id="GO:0005524">
    <property type="term" value="F:ATP binding"/>
    <property type="evidence" value="ECO:0007669"/>
    <property type="project" value="UniProtKB-KW"/>
</dbReference>
<feature type="domain" description="Helitron helicase-like" evidence="3">
    <location>
        <begin position="193"/>
        <end position="325"/>
    </location>
</feature>
<keyword evidence="1" id="KW-0234">DNA repair</keyword>
<dbReference type="Proteomes" id="UP000032141">
    <property type="component" value="Unassembled WGS sequence"/>
</dbReference>
<dbReference type="InterPro" id="IPR049163">
    <property type="entry name" value="Pif1-like_2B_dom"/>
</dbReference>
<keyword evidence="1" id="KW-0347">Helicase</keyword>
<name>A0A0D2ZSI1_BRAOL</name>
<accession>A0A0D2ZSI1</accession>
<dbReference type="HOGENOM" id="CLU_001324_0_2_1"/>
<dbReference type="STRING" id="109376.A0A0D2ZSI1"/>
<keyword evidence="1" id="KW-0227">DNA damage</keyword>
<dbReference type="InterPro" id="IPR025476">
    <property type="entry name" value="Helitron_helicase-like"/>
</dbReference>
<dbReference type="GO" id="GO:0006281">
    <property type="term" value="P:DNA repair"/>
    <property type="evidence" value="ECO:0007669"/>
    <property type="project" value="UniProtKB-KW"/>
</dbReference>
<dbReference type="SUPFAM" id="SSF52540">
    <property type="entry name" value="P-loop containing nucleoside triphosphate hydrolases"/>
    <property type="match status" value="2"/>
</dbReference>
<keyword evidence="1" id="KW-0378">Hydrolase</keyword>
<dbReference type="GO" id="GO:0016887">
    <property type="term" value="F:ATP hydrolysis activity"/>
    <property type="evidence" value="ECO:0007669"/>
    <property type="project" value="RHEA"/>
</dbReference>
<dbReference type="Pfam" id="PF21530">
    <property type="entry name" value="Pif1_2B_dom"/>
    <property type="match status" value="1"/>
</dbReference>
<organism evidence="5 6">
    <name type="scientific">Brassica oleracea var. oleracea</name>
    <dbReference type="NCBI Taxonomy" id="109376"/>
    <lineage>
        <taxon>Eukaryota</taxon>
        <taxon>Viridiplantae</taxon>
        <taxon>Streptophyta</taxon>
        <taxon>Embryophyta</taxon>
        <taxon>Tracheophyta</taxon>
        <taxon>Spermatophyta</taxon>
        <taxon>Magnoliopsida</taxon>
        <taxon>eudicotyledons</taxon>
        <taxon>Gunneridae</taxon>
        <taxon>Pentapetalae</taxon>
        <taxon>rosids</taxon>
        <taxon>malvids</taxon>
        <taxon>Brassicales</taxon>
        <taxon>Brassicaceae</taxon>
        <taxon>Brassiceae</taxon>
        <taxon>Brassica</taxon>
    </lineage>
</organism>
<dbReference type="EC" id="5.6.2.3" evidence="1"/>
<feature type="domain" description="DNA helicase Pif1-like DEAD-box helicase" evidence="2">
    <location>
        <begin position="786"/>
        <end position="998"/>
    </location>
</feature>
<keyword evidence="6" id="KW-1185">Reference proteome</keyword>
<keyword evidence="1" id="KW-0067">ATP-binding</keyword>
<dbReference type="EnsemblPlants" id="Bo00950s020.1">
    <property type="protein sequence ID" value="Bo00950s020.1"/>
    <property type="gene ID" value="Bo00950s020"/>
</dbReference>
<comment type="similarity">
    <text evidence="1">Belongs to the helicase family.</text>
</comment>
<dbReference type="Gramene" id="Bo00950s020.1">
    <property type="protein sequence ID" value="Bo00950s020.1"/>
    <property type="gene ID" value="Bo00950s020"/>
</dbReference>
<reference evidence="5" key="1">
    <citation type="journal article" date="2014" name="Genome Biol.">
        <title>Transcriptome and methylome profiling reveals relics of genome dominance in the mesopolyploid Brassica oleracea.</title>
        <authorList>
            <person name="Parkin I.A."/>
            <person name="Koh C."/>
            <person name="Tang H."/>
            <person name="Robinson S.J."/>
            <person name="Kagale S."/>
            <person name="Clarke W.E."/>
            <person name="Town C.D."/>
            <person name="Nixon J."/>
            <person name="Krishnakumar V."/>
            <person name="Bidwell S.L."/>
            <person name="Denoeud F."/>
            <person name="Belcram H."/>
            <person name="Links M.G."/>
            <person name="Just J."/>
            <person name="Clarke C."/>
            <person name="Bender T."/>
            <person name="Huebert T."/>
            <person name="Mason A.S."/>
            <person name="Pires J.C."/>
            <person name="Barker G."/>
            <person name="Moore J."/>
            <person name="Walley P.G."/>
            <person name="Manoli S."/>
            <person name="Batley J."/>
            <person name="Edwards D."/>
            <person name="Nelson M.N."/>
            <person name="Wang X."/>
            <person name="Paterson A.H."/>
            <person name="King G."/>
            <person name="Bancroft I."/>
            <person name="Chalhoub B."/>
            <person name="Sharpe A.G."/>
        </authorList>
    </citation>
    <scope>NUCLEOTIDE SEQUENCE [LARGE SCALE GENOMIC DNA]</scope>
    <source>
        <strain evidence="5">cv. TO1000</strain>
    </source>
</reference>
<dbReference type="GO" id="GO:0006310">
    <property type="term" value="P:DNA recombination"/>
    <property type="evidence" value="ECO:0007669"/>
    <property type="project" value="UniProtKB-KW"/>
</dbReference>
<reference evidence="5" key="2">
    <citation type="submission" date="2015-06" db="UniProtKB">
        <authorList>
            <consortium name="EnsemblPlants"/>
        </authorList>
    </citation>
    <scope>IDENTIFICATION</scope>
</reference>
<dbReference type="GO" id="GO:0043139">
    <property type="term" value="F:5'-3' DNA helicase activity"/>
    <property type="evidence" value="ECO:0007669"/>
    <property type="project" value="UniProtKB-EC"/>
</dbReference>
<dbReference type="PANTHER" id="PTHR10492">
    <property type="match status" value="1"/>
</dbReference>
<dbReference type="Pfam" id="PF05970">
    <property type="entry name" value="PIF1"/>
    <property type="match status" value="1"/>
</dbReference>
<evidence type="ECO:0000259" key="2">
    <source>
        <dbReference type="Pfam" id="PF05970"/>
    </source>
</evidence>
<evidence type="ECO:0000259" key="4">
    <source>
        <dbReference type="Pfam" id="PF21530"/>
    </source>
</evidence>
<evidence type="ECO:0000256" key="1">
    <source>
        <dbReference type="RuleBase" id="RU363044"/>
    </source>
</evidence>
<dbReference type="OMA" id="PKYTIAY"/>
<comment type="catalytic activity">
    <reaction evidence="1">
        <text>ATP + H2O = ADP + phosphate + H(+)</text>
        <dbReference type="Rhea" id="RHEA:13065"/>
        <dbReference type="ChEBI" id="CHEBI:15377"/>
        <dbReference type="ChEBI" id="CHEBI:15378"/>
        <dbReference type="ChEBI" id="CHEBI:30616"/>
        <dbReference type="ChEBI" id="CHEBI:43474"/>
        <dbReference type="ChEBI" id="CHEBI:456216"/>
        <dbReference type="EC" id="5.6.2.3"/>
    </reaction>
</comment>
<comment type="cofactor">
    <cofactor evidence="1">
        <name>Mg(2+)</name>
        <dbReference type="ChEBI" id="CHEBI:18420"/>
    </cofactor>
</comment>
<dbReference type="PANTHER" id="PTHR10492:SF90">
    <property type="entry name" value="ATP-DEPENDENT DNA HELICASE"/>
    <property type="match status" value="1"/>
</dbReference>
<protein>
    <recommendedName>
        <fullName evidence="1">ATP-dependent DNA helicase</fullName>
        <ecNumber evidence="1">5.6.2.3</ecNumber>
    </recommendedName>
</protein>
<evidence type="ECO:0000313" key="6">
    <source>
        <dbReference type="Proteomes" id="UP000032141"/>
    </source>
</evidence>
<keyword evidence="1" id="KW-0233">DNA recombination</keyword>
<keyword evidence="1" id="KW-0547">Nucleotide-binding</keyword>
<evidence type="ECO:0000259" key="3">
    <source>
        <dbReference type="Pfam" id="PF14214"/>
    </source>
</evidence>